<keyword evidence="5" id="KW-0378">Hydrolase</keyword>
<dbReference type="GO" id="GO:0005737">
    <property type="term" value="C:cytoplasm"/>
    <property type="evidence" value="ECO:0007669"/>
    <property type="project" value="UniProtKB-ARBA"/>
</dbReference>
<dbReference type="CDD" id="cd18787">
    <property type="entry name" value="SF2_C_DEAD"/>
    <property type="match status" value="1"/>
</dbReference>
<keyword evidence="2" id="KW-0479">Metal-binding</keyword>
<dbReference type="InterPro" id="IPR011545">
    <property type="entry name" value="DEAD/DEAH_box_helicase_dom"/>
</dbReference>
<dbReference type="InterPro" id="IPR014014">
    <property type="entry name" value="RNA_helicase_DEAD_Q_motif"/>
</dbReference>
<dbReference type="Gene3D" id="3.40.50.300">
    <property type="entry name" value="P-loop containing nucleotide triphosphate hydrolases"/>
    <property type="match status" value="2"/>
</dbReference>
<comment type="caution">
    <text evidence="16">The sequence shown here is derived from an EMBL/GenBank/DDBJ whole genome shotgun (WGS) entry which is preliminary data.</text>
</comment>
<dbReference type="GO" id="GO:0016787">
    <property type="term" value="F:hydrolase activity"/>
    <property type="evidence" value="ECO:0007669"/>
    <property type="project" value="UniProtKB-KW"/>
</dbReference>
<accession>A0A2R5GI42</accession>
<dbReference type="InterPro" id="IPR014001">
    <property type="entry name" value="Helicase_ATP-bd"/>
</dbReference>
<feature type="domain" description="Helicase ATP-binding" evidence="13">
    <location>
        <begin position="243"/>
        <end position="431"/>
    </location>
</feature>
<dbReference type="OrthoDB" id="196131at2759"/>
<dbReference type="FunFam" id="3.40.50.300:FF:000657">
    <property type="entry name" value="Probable ATP-dependent RNA helicase DDX41"/>
    <property type="match status" value="1"/>
</dbReference>
<evidence type="ECO:0000256" key="3">
    <source>
        <dbReference type="ARBA" id="ARBA00022741"/>
    </source>
</evidence>
<evidence type="ECO:0000256" key="4">
    <source>
        <dbReference type="ARBA" id="ARBA00022771"/>
    </source>
</evidence>
<proteinExistence type="predicted"/>
<feature type="short sequence motif" description="Q motif" evidence="11">
    <location>
        <begin position="212"/>
        <end position="240"/>
    </location>
</feature>
<dbReference type="InParanoid" id="A0A2R5GI42"/>
<protein>
    <recommendedName>
        <fullName evidence="1">RNA helicase</fullName>
        <ecNumber evidence="1">3.6.4.13</ecNumber>
    </recommendedName>
</protein>
<gene>
    <name evidence="16" type="ORF">FCC1311_067772</name>
</gene>
<dbReference type="InterPro" id="IPR027417">
    <property type="entry name" value="P-loop_NTPase"/>
</dbReference>
<dbReference type="GO" id="GO:0003723">
    <property type="term" value="F:RNA binding"/>
    <property type="evidence" value="ECO:0007669"/>
    <property type="project" value="UniProtKB-KW"/>
</dbReference>
<dbReference type="PROSITE" id="PS51195">
    <property type="entry name" value="Q_MOTIF"/>
    <property type="match status" value="1"/>
</dbReference>
<dbReference type="PROSITE" id="PS51192">
    <property type="entry name" value="HELICASE_ATP_BIND_1"/>
    <property type="match status" value="1"/>
</dbReference>
<name>A0A2R5GI42_9STRA</name>
<evidence type="ECO:0000256" key="5">
    <source>
        <dbReference type="ARBA" id="ARBA00022801"/>
    </source>
</evidence>
<evidence type="ECO:0000313" key="16">
    <source>
        <dbReference type="EMBL" id="GBG30557.1"/>
    </source>
</evidence>
<feature type="compositionally biased region" description="Low complexity" evidence="12">
    <location>
        <begin position="16"/>
        <end position="25"/>
    </location>
</feature>
<evidence type="ECO:0000259" key="13">
    <source>
        <dbReference type="PROSITE" id="PS51192"/>
    </source>
</evidence>
<organism evidence="16 17">
    <name type="scientific">Hondaea fermentalgiana</name>
    <dbReference type="NCBI Taxonomy" id="2315210"/>
    <lineage>
        <taxon>Eukaryota</taxon>
        <taxon>Sar</taxon>
        <taxon>Stramenopiles</taxon>
        <taxon>Bigyra</taxon>
        <taxon>Labyrinthulomycetes</taxon>
        <taxon>Thraustochytrida</taxon>
        <taxon>Thraustochytriidae</taxon>
        <taxon>Hondaea</taxon>
    </lineage>
</organism>
<evidence type="ECO:0000256" key="9">
    <source>
        <dbReference type="ARBA" id="ARBA00022884"/>
    </source>
</evidence>
<evidence type="ECO:0000256" key="11">
    <source>
        <dbReference type="PROSITE-ProRule" id="PRU00552"/>
    </source>
</evidence>
<dbReference type="Pfam" id="PF00271">
    <property type="entry name" value="Helicase_C"/>
    <property type="match status" value="1"/>
</dbReference>
<evidence type="ECO:0000256" key="12">
    <source>
        <dbReference type="SAM" id="MobiDB-lite"/>
    </source>
</evidence>
<dbReference type="Proteomes" id="UP000241890">
    <property type="component" value="Unassembled WGS sequence"/>
</dbReference>
<dbReference type="EMBL" id="BEYU01000078">
    <property type="protein sequence ID" value="GBG30557.1"/>
    <property type="molecule type" value="Genomic_DNA"/>
</dbReference>
<keyword evidence="8" id="KW-0067">ATP-binding</keyword>
<dbReference type="Pfam" id="PF00270">
    <property type="entry name" value="DEAD"/>
    <property type="match status" value="1"/>
</dbReference>
<dbReference type="AlphaFoldDB" id="A0A2R5GI42"/>
<keyword evidence="17" id="KW-1185">Reference proteome</keyword>
<dbReference type="FunCoup" id="A0A2R5GI42">
    <property type="interactions" value="407"/>
</dbReference>
<evidence type="ECO:0000313" key="17">
    <source>
        <dbReference type="Proteomes" id="UP000241890"/>
    </source>
</evidence>
<evidence type="ECO:0000259" key="15">
    <source>
        <dbReference type="PROSITE" id="PS51195"/>
    </source>
</evidence>
<comment type="catalytic activity">
    <reaction evidence="10">
        <text>ATP + H2O = ADP + phosphate + H(+)</text>
        <dbReference type="Rhea" id="RHEA:13065"/>
        <dbReference type="ChEBI" id="CHEBI:15377"/>
        <dbReference type="ChEBI" id="CHEBI:15378"/>
        <dbReference type="ChEBI" id="CHEBI:30616"/>
        <dbReference type="ChEBI" id="CHEBI:43474"/>
        <dbReference type="ChEBI" id="CHEBI:456216"/>
        <dbReference type="EC" id="3.6.4.13"/>
    </reaction>
</comment>
<feature type="domain" description="DEAD-box RNA helicase Q" evidence="15">
    <location>
        <begin position="212"/>
        <end position="240"/>
    </location>
</feature>
<feature type="region of interest" description="Disordered" evidence="12">
    <location>
        <begin position="1"/>
        <end position="117"/>
    </location>
</feature>
<dbReference type="EC" id="3.6.4.13" evidence="1"/>
<evidence type="ECO:0000256" key="2">
    <source>
        <dbReference type="ARBA" id="ARBA00022723"/>
    </source>
</evidence>
<evidence type="ECO:0000256" key="10">
    <source>
        <dbReference type="ARBA" id="ARBA00047984"/>
    </source>
</evidence>
<keyword evidence="3" id="KW-0547">Nucleotide-binding</keyword>
<dbReference type="GO" id="GO:0003724">
    <property type="term" value="F:RNA helicase activity"/>
    <property type="evidence" value="ECO:0007669"/>
    <property type="project" value="UniProtKB-EC"/>
</dbReference>
<keyword evidence="6 16" id="KW-0347">Helicase</keyword>
<feature type="compositionally biased region" description="Low complexity" evidence="12">
    <location>
        <begin position="75"/>
        <end position="86"/>
    </location>
</feature>
<reference evidence="16 17" key="1">
    <citation type="submission" date="2017-12" db="EMBL/GenBank/DDBJ databases">
        <title>Sequencing, de novo assembly and annotation of complete genome of a new Thraustochytrid species, strain FCC1311.</title>
        <authorList>
            <person name="Sedici K."/>
            <person name="Godart F."/>
            <person name="Aiese Cigliano R."/>
            <person name="Sanseverino W."/>
            <person name="Barakat M."/>
            <person name="Ortet P."/>
            <person name="Marechal E."/>
            <person name="Cagnac O."/>
            <person name="Amato A."/>
        </authorList>
    </citation>
    <scope>NUCLEOTIDE SEQUENCE [LARGE SCALE GENOMIC DNA]</scope>
</reference>
<dbReference type="SUPFAM" id="SSF52540">
    <property type="entry name" value="P-loop containing nucleoside triphosphate hydrolases"/>
    <property type="match status" value="1"/>
</dbReference>
<dbReference type="SMART" id="SM00487">
    <property type="entry name" value="DEXDc"/>
    <property type="match status" value="1"/>
</dbReference>
<dbReference type="PANTHER" id="PTHR47958">
    <property type="entry name" value="ATP-DEPENDENT RNA HELICASE DBP3"/>
    <property type="match status" value="1"/>
</dbReference>
<feature type="compositionally biased region" description="Basic and acidic residues" evidence="12">
    <location>
        <begin position="1"/>
        <end position="13"/>
    </location>
</feature>
<feature type="compositionally biased region" description="Basic residues" evidence="12">
    <location>
        <begin position="58"/>
        <end position="69"/>
    </location>
</feature>
<keyword evidence="4" id="KW-0863">Zinc-finger</keyword>
<evidence type="ECO:0000256" key="6">
    <source>
        <dbReference type="ARBA" id="ARBA00022806"/>
    </source>
</evidence>
<dbReference type="GO" id="GO:0005524">
    <property type="term" value="F:ATP binding"/>
    <property type="evidence" value="ECO:0007669"/>
    <property type="project" value="UniProtKB-KW"/>
</dbReference>
<evidence type="ECO:0000259" key="14">
    <source>
        <dbReference type="PROSITE" id="PS51194"/>
    </source>
</evidence>
<feature type="domain" description="Helicase C-terminal" evidence="14">
    <location>
        <begin position="442"/>
        <end position="602"/>
    </location>
</feature>
<dbReference type="InterPro" id="IPR001650">
    <property type="entry name" value="Helicase_C-like"/>
</dbReference>
<evidence type="ECO:0000256" key="8">
    <source>
        <dbReference type="ARBA" id="ARBA00022840"/>
    </source>
</evidence>
<dbReference type="SMART" id="SM00490">
    <property type="entry name" value="HELICc"/>
    <property type="match status" value="1"/>
</dbReference>
<sequence>MAEDGHGAADGHEVVAAATATAAPAHKQLDSAGEEMGGEAKAQNAEEDEMLVTTAASRQRKRAAARSRRAVVGGSTAVRRTTASSSGDVAHHKLSDDGENGAGENNGTDAHAAPAAEEKSLVEVARELRANPNYEAEQRAAEKAKFLANVKAQQIALASAKERATGTVYTERLETGWKPTRRMQAMSEEERRRKRTENHILVDGKDIPPPIDSFWAMRIPRIFVKALAKKGIKSPTPIQMQGLPVAFSGRDMIGIAFTGSGKTITFTLPLVLLALGMEMRAPLVGSEGPFGIIMGPSRELQAQTFEVIQGFLASMREDDPSSFFPSIRAILAIGGQDKREQLGDYRQRGAHIVVGTPGRIIDFLQRGQLNLDVCRYVCLDESDRMISEFDEELQTVLGFCKLQRQMLLFSATMPTRLVEFAQTSLVQPITVNASRAGAANLNVIQEIEFMRDEARIPHLLPTLQKTPPPVVIFTQNKKDVDDIYEYLLLKGVEAVAIHGDKAQEERSAGLRQFKARTKDVLVATDVAAKGLDIDNIQHVINFDMPKEIENYVHRIGRTGRGGRTGVATTFLNSGVDTSVLLDLKHLLREAKQRIPPVLLQIEDPSEKFAAEAGQDGSFGGGDAGDSSCAYCGGLGHEITTCPALAEKLRREQSSTRDVVGGAAFGGDW</sequence>
<evidence type="ECO:0000256" key="7">
    <source>
        <dbReference type="ARBA" id="ARBA00022833"/>
    </source>
</evidence>
<dbReference type="PROSITE" id="PS51194">
    <property type="entry name" value="HELICASE_CTER"/>
    <property type="match status" value="1"/>
</dbReference>
<evidence type="ECO:0000256" key="1">
    <source>
        <dbReference type="ARBA" id="ARBA00012552"/>
    </source>
</evidence>
<dbReference type="GO" id="GO:0008270">
    <property type="term" value="F:zinc ion binding"/>
    <property type="evidence" value="ECO:0007669"/>
    <property type="project" value="UniProtKB-KW"/>
</dbReference>
<keyword evidence="7" id="KW-0862">Zinc</keyword>
<keyword evidence="9" id="KW-0694">RNA-binding</keyword>